<organism evidence="6 7">
    <name type="scientific">Nocardiopsis endophytica</name>
    <dbReference type="NCBI Taxonomy" id="3018445"/>
    <lineage>
        <taxon>Bacteria</taxon>
        <taxon>Bacillati</taxon>
        <taxon>Actinomycetota</taxon>
        <taxon>Actinomycetes</taxon>
        <taxon>Streptosporangiales</taxon>
        <taxon>Nocardiopsidaceae</taxon>
        <taxon>Nocardiopsis</taxon>
    </lineage>
</organism>
<dbReference type="SMART" id="SM00191">
    <property type="entry name" value="Int_alpha"/>
    <property type="match status" value="2"/>
</dbReference>
<feature type="chain" id="PRO_5047530611" evidence="5">
    <location>
        <begin position="27"/>
        <end position="512"/>
    </location>
</feature>
<keyword evidence="7" id="KW-1185">Reference proteome</keyword>
<gene>
    <name evidence="6" type="ORF">O4J56_08345</name>
</gene>
<dbReference type="Proteomes" id="UP001527866">
    <property type="component" value="Unassembled WGS sequence"/>
</dbReference>
<dbReference type="PROSITE" id="PS51257">
    <property type="entry name" value="PROKAR_LIPOPROTEIN"/>
    <property type="match status" value="1"/>
</dbReference>
<sequence>MAFTHVRAAAIPLTVLALLATGCGTAEPEQPQEGCGTPAPSSPVADGAPSPRAGGGDGSVDGDEFDDLVVTRPGHYDGEEDPENPVAHDGSVLVVPGSGDGPDGGAAQSVVPGEDGIPASPQDDVRFGGTAMSGDFDADGTTDLAVSAGPETEKDDDQGSIALVWGGEGGADGGALVQESGDVQPWLTAVGDFDGDGASDMLVGVEWFGDESEVLYGPFDRDGAPARTASSGVDLEGLEHSFTVGDMDGDGCDDLVAFRAFEEMAYETALWTGGEDGFEAAGTRANADEGVVADVDGDGYGDLVIREVGETVEDGASGPGAVTVYPGGPDGPAEEPASRVGMDETGLPQKGVNGDELGTALEAGDVNGDGYADIAAAVNRPADGDVPPADEGDVVVLPGGPDGLTGEGACLLRPEEADQYPQASPPPEDEYQDPYEEFPHTLLRLVDTDGDGADDVVAGRSSSVKGMGAVDGPAGPLRVYRGLRMQDGSLTPGDVQGIDGLPEGDGRQALAG</sequence>
<protein>
    <submittedName>
        <fullName evidence="6">VCBS repeat-containing protein</fullName>
    </submittedName>
</protein>
<keyword evidence="2" id="KW-0677">Repeat</keyword>
<comment type="caution">
    <text evidence="6">The sequence shown here is derived from an EMBL/GenBank/DDBJ whole genome shotgun (WGS) entry which is preliminary data.</text>
</comment>
<evidence type="ECO:0000256" key="2">
    <source>
        <dbReference type="ARBA" id="ARBA00022737"/>
    </source>
</evidence>
<keyword evidence="3" id="KW-0325">Glycoprotein</keyword>
<evidence type="ECO:0000256" key="3">
    <source>
        <dbReference type="ARBA" id="ARBA00023180"/>
    </source>
</evidence>
<evidence type="ECO:0000256" key="4">
    <source>
        <dbReference type="SAM" id="MobiDB-lite"/>
    </source>
</evidence>
<feature type="region of interest" description="Disordered" evidence="4">
    <location>
        <begin position="316"/>
        <end position="339"/>
    </location>
</feature>
<evidence type="ECO:0000256" key="5">
    <source>
        <dbReference type="SAM" id="SignalP"/>
    </source>
</evidence>
<feature type="region of interest" description="Disordered" evidence="4">
    <location>
        <begin position="486"/>
        <end position="512"/>
    </location>
</feature>
<feature type="signal peptide" evidence="5">
    <location>
        <begin position="1"/>
        <end position="26"/>
    </location>
</feature>
<reference evidence="6 7" key="1">
    <citation type="submission" date="2023-01" db="EMBL/GenBank/DDBJ databases">
        <title>Draft genome sequence of Nocardiopsis sp. RSe5-2 isolated from halophytes.</title>
        <authorList>
            <person name="Duangmal K."/>
            <person name="Chantavorakit T."/>
        </authorList>
    </citation>
    <scope>NUCLEOTIDE SEQUENCE [LARGE SCALE GENOMIC DNA]</scope>
    <source>
        <strain evidence="6 7">RSe5-2</strain>
    </source>
</reference>
<keyword evidence="1 5" id="KW-0732">Signal</keyword>
<dbReference type="SUPFAM" id="SSF69318">
    <property type="entry name" value="Integrin alpha N-terminal domain"/>
    <property type="match status" value="1"/>
</dbReference>
<dbReference type="RefSeq" id="WP_270684884.1">
    <property type="nucleotide sequence ID" value="NZ_JAQFWQ010000017.1"/>
</dbReference>
<dbReference type="InterPro" id="IPR028994">
    <property type="entry name" value="Integrin_alpha_N"/>
</dbReference>
<dbReference type="Gene3D" id="2.130.10.130">
    <property type="entry name" value="Integrin alpha, N-terminal"/>
    <property type="match status" value="3"/>
</dbReference>
<evidence type="ECO:0000256" key="1">
    <source>
        <dbReference type="ARBA" id="ARBA00022729"/>
    </source>
</evidence>
<dbReference type="EMBL" id="JAQFWQ010000017">
    <property type="protein sequence ID" value="MDA2810641.1"/>
    <property type="molecule type" value="Genomic_DNA"/>
</dbReference>
<dbReference type="PANTHER" id="PTHR46580">
    <property type="entry name" value="SENSOR KINASE-RELATED"/>
    <property type="match status" value="1"/>
</dbReference>
<dbReference type="InterPro" id="IPR013519">
    <property type="entry name" value="Int_alpha_beta-p"/>
</dbReference>
<dbReference type="Pfam" id="PF01839">
    <property type="entry name" value="FG-GAP"/>
    <property type="match status" value="1"/>
</dbReference>
<dbReference type="PANTHER" id="PTHR46580:SF2">
    <property type="entry name" value="MAM DOMAIN-CONTAINING PROTEIN"/>
    <property type="match status" value="1"/>
</dbReference>
<evidence type="ECO:0000313" key="6">
    <source>
        <dbReference type="EMBL" id="MDA2810641.1"/>
    </source>
</evidence>
<proteinExistence type="predicted"/>
<evidence type="ECO:0000313" key="7">
    <source>
        <dbReference type="Proteomes" id="UP001527866"/>
    </source>
</evidence>
<feature type="region of interest" description="Disordered" evidence="4">
    <location>
        <begin position="25"/>
        <end position="107"/>
    </location>
</feature>
<dbReference type="InterPro" id="IPR013517">
    <property type="entry name" value="FG-GAP"/>
</dbReference>
<name>A0ABT4U114_9ACTN</name>
<accession>A0ABT4U114</accession>